<sequence length="74" mass="7888">MLTRRVMKEGCLADRFVDLVVNDVSMPVGWALLPVRVLDVGHGVGFSNSGESGYRIRGSALLTWRVATAGGGRG</sequence>
<accession>Q7UVN2</accession>
<dbReference type="EMBL" id="BX294137">
    <property type="protein sequence ID" value="CAD72690.1"/>
    <property type="molecule type" value="Genomic_DNA"/>
</dbReference>
<dbReference type="STRING" id="243090.RB2519"/>
<dbReference type="KEGG" id="rba:RB2519"/>
<dbReference type="EnsemblBacteria" id="CAD72690">
    <property type="protein sequence ID" value="CAD72690"/>
    <property type="gene ID" value="RB2519"/>
</dbReference>
<dbReference type="InParanoid" id="Q7UVN2"/>
<dbReference type="Proteomes" id="UP000001025">
    <property type="component" value="Chromosome"/>
</dbReference>
<proteinExistence type="predicted"/>
<dbReference type="HOGENOM" id="CLU_2685360_0_0_0"/>
<keyword evidence="2" id="KW-1185">Reference proteome</keyword>
<name>Q7UVN2_RHOBA</name>
<evidence type="ECO:0000313" key="1">
    <source>
        <dbReference type="EMBL" id="CAD72690.1"/>
    </source>
</evidence>
<reference evidence="1 2" key="1">
    <citation type="journal article" date="2003" name="Proc. Natl. Acad. Sci. U.S.A.">
        <title>Complete genome sequence of the marine planctomycete Pirellula sp. strain 1.</title>
        <authorList>
            <person name="Gloeckner F.O."/>
            <person name="Kube M."/>
            <person name="Bauer M."/>
            <person name="Teeling H."/>
            <person name="Lombardot T."/>
            <person name="Ludwig W."/>
            <person name="Gade D."/>
            <person name="Beck A."/>
            <person name="Borzym K."/>
            <person name="Heitmann K."/>
            <person name="Rabus R."/>
            <person name="Schlesner H."/>
            <person name="Amann R."/>
            <person name="Reinhardt R."/>
        </authorList>
    </citation>
    <scope>NUCLEOTIDE SEQUENCE [LARGE SCALE GENOMIC DNA]</scope>
    <source>
        <strain evidence="2">DSM 10527 / NCIMB 13988 / SH1</strain>
    </source>
</reference>
<protein>
    <submittedName>
        <fullName evidence="1">Uncharacterized protein</fullName>
    </submittedName>
</protein>
<organism evidence="1 2">
    <name type="scientific">Rhodopirellula baltica (strain DSM 10527 / NCIMB 13988 / SH1)</name>
    <dbReference type="NCBI Taxonomy" id="243090"/>
    <lineage>
        <taxon>Bacteria</taxon>
        <taxon>Pseudomonadati</taxon>
        <taxon>Planctomycetota</taxon>
        <taxon>Planctomycetia</taxon>
        <taxon>Pirellulales</taxon>
        <taxon>Pirellulaceae</taxon>
        <taxon>Rhodopirellula</taxon>
    </lineage>
</organism>
<evidence type="ECO:0000313" key="2">
    <source>
        <dbReference type="Proteomes" id="UP000001025"/>
    </source>
</evidence>
<dbReference type="AlphaFoldDB" id="Q7UVN2"/>
<gene>
    <name evidence="1" type="ordered locus">RB2519</name>
</gene>